<comment type="caution">
    <text evidence="1">The sequence shown here is derived from an EMBL/GenBank/DDBJ whole genome shotgun (WGS) entry which is preliminary data.</text>
</comment>
<accession>A0A843XQ55</accession>
<gene>
    <name evidence="1" type="ORF">Taro_054925</name>
</gene>
<name>A0A843XQ55_COLES</name>
<sequence>MTLGVPGEGSERSSRYSGVRLPCMIRARVVGCSCCCAACVASVVARRVRAVEVRLALDSLVVVFLVWRTLASQSRVVACGTGGRCPYLVGCPSVVGVCAVVVGCLALCACVLCSGRRAEQVLMCGVASPAEVHHLVALCSGEVSQNQFVVCCWFGWCVLEGFSQSSALVVLVEVLPRIALCRFWQRFFPGVLCVRSPKTVLGTFWWRFSPRLLRVVLVVVALSLYGDELSLLPIGLSVLQSAWALLVKGSCPWLCVWLLRWPACLVSHFQVSRPRWRDLCVPVARMVYFVLAPGVLSQMVV</sequence>
<organism evidence="1 2">
    <name type="scientific">Colocasia esculenta</name>
    <name type="common">Wild taro</name>
    <name type="synonym">Arum esculentum</name>
    <dbReference type="NCBI Taxonomy" id="4460"/>
    <lineage>
        <taxon>Eukaryota</taxon>
        <taxon>Viridiplantae</taxon>
        <taxon>Streptophyta</taxon>
        <taxon>Embryophyta</taxon>
        <taxon>Tracheophyta</taxon>
        <taxon>Spermatophyta</taxon>
        <taxon>Magnoliopsida</taxon>
        <taxon>Liliopsida</taxon>
        <taxon>Araceae</taxon>
        <taxon>Aroideae</taxon>
        <taxon>Colocasieae</taxon>
        <taxon>Colocasia</taxon>
    </lineage>
</organism>
<dbReference type="EMBL" id="NMUH01011717">
    <property type="protein sequence ID" value="MQM21879.1"/>
    <property type="molecule type" value="Genomic_DNA"/>
</dbReference>
<dbReference type="AlphaFoldDB" id="A0A843XQ55"/>
<proteinExistence type="predicted"/>
<dbReference type="Proteomes" id="UP000652761">
    <property type="component" value="Unassembled WGS sequence"/>
</dbReference>
<evidence type="ECO:0000313" key="1">
    <source>
        <dbReference type="EMBL" id="MQM21879.1"/>
    </source>
</evidence>
<reference evidence="1" key="1">
    <citation type="submission" date="2017-07" db="EMBL/GenBank/DDBJ databases">
        <title>Taro Niue Genome Assembly and Annotation.</title>
        <authorList>
            <person name="Atibalentja N."/>
            <person name="Keating K."/>
            <person name="Fields C.J."/>
        </authorList>
    </citation>
    <scope>NUCLEOTIDE SEQUENCE</scope>
    <source>
        <strain evidence="1">Niue_2</strain>
        <tissue evidence="1">Leaf</tissue>
    </source>
</reference>
<protein>
    <submittedName>
        <fullName evidence="1">Uncharacterized protein</fullName>
    </submittedName>
</protein>
<keyword evidence="2" id="KW-1185">Reference proteome</keyword>
<evidence type="ECO:0000313" key="2">
    <source>
        <dbReference type="Proteomes" id="UP000652761"/>
    </source>
</evidence>